<organism evidence="1">
    <name type="scientific">Arion vulgaris</name>
    <dbReference type="NCBI Taxonomy" id="1028688"/>
    <lineage>
        <taxon>Eukaryota</taxon>
        <taxon>Metazoa</taxon>
        <taxon>Spiralia</taxon>
        <taxon>Lophotrochozoa</taxon>
        <taxon>Mollusca</taxon>
        <taxon>Gastropoda</taxon>
        <taxon>Heterobranchia</taxon>
        <taxon>Euthyneura</taxon>
        <taxon>Panpulmonata</taxon>
        <taxon>Eupulmonata</taxon>
        <taxon>Stylommatophora</taxon>
        <taxon>Helicina</taxon>
        <taxon>Arionoidea</taxon>
        <taxon>Arionidae</taxon>
        <taxon>Arion</taxon>
    </lineage>
</organism>
<protein>
    <submittedName>
        <fullName evidence="1">Uncharacterized protein</fullName>
    </submittedName>
</protein>
<proteinExistence type="predicted"/>
<gene>
    <name evidence="1" type="primary">ORF31571</name>
</gene>
<dbReference type="EMBL" id="HACG01011092">
    <property type="protein sequence ID" value="CEK57957.1"/>
    <property type="molecule type" value="Transcribed_RNA"/>
</dbReference>
<sequence length="53" mass="5920">TCGHTKSTWKSKLWGNLKLTVQIVVHSGVSSWSDISEEKDSNANYHTLSQRAC</sequence>
<evidence type="ECO:0000313" key="1">
    <source>
        <dbReference type="EMBL" id="CEK57957.1"/>
    </source>
</evidence>
<reference evidence="1" key="1">
    <citation type="submission" date="2014-12" db="EMBL/GenBank/DDBJ databases">
        <title>Insight into the proteome of Arion vulgaris.</title>
        <authorList>
            <person name="Aradska J."/>
            <person name="Bulat T."/>
            <person name="Smidak R."/>
            <person name="Sarate P."/>
            <person name="Gangsoo J."/>
            <person name="Sialana F."/>
            <person name="Bilban M."/>
            <person name="Lubec G."/>
        </authorList>
    </citation>
    <scope>NUCLEOTIDE SEQUENCE</scope>
    <source>
        <tissue evidence="1">Skin</tissue>
    </source>
</reference>
<dbReference type="AlphaFoldDB" id="A0A0B6YPA5"/>
<feature type="non-terminal residue" evidence="1">
    <location>
        <position position="1"/>
    </location>
</feature>
<accession>A0A0B6YPA5</accession>
<name>A0A0B6YPA5_9EUPU</name>